<keyword evidence="1" id="KW-0472">Membrane</keyword>
<protein>
    <submittedName>
        <fullName evidence="2">Uncharacterized protein</fullName>
    </submittedName>
</protein>
<keyword evidence="1" id="KW-1133">Transmembrane helix</keyword>
<evidence type="ECO:0000256" key="1">
    <source>
        <dbReference type="SAM" id="Phobius"/>
    </source>
</evidence>
<gene>
    <name evidence="2" type="ORF">SAMN02745180_01879</name>
</gene>
<feature type="transmembrane region" description="Helical" evidence="1">
    <location>
        <begin position="37"/>
        <end position="55"/>
    </location>
</feature>
<accession>A0A1M5XXA3</accession>
<dbReference type="Proteomes" id="UP000184389">
    <property type="component" value="Unassembled WGS sequence"/>
</dbReference>
<feature type="transmembrane region" description="Helical" evidence="1">
    <location>
        <begin position="12"/>
        <end position="31"/>
    </location>
</feature>
<dbReference type="STRING" id="1123281.SAMN02745180_01879"/>
<dbReference type="EMBL" id="FQXR01000008">
    <property type="protein sequence ID" value="SHI04455.1"/>
    <property type="molecule type" value="Genomic_DNA"/>
</dbReference>
<evidence type="ECO:0000313" key="2">
    <source>
        <dbReference type="EMBL" id="SHI04455.1"/>
    </source>
</evidence>
<keyword evidence="3" id="KW-1185">Reference proteome</keyword>
<name>A0A1M5XXA3_9FIRM</name>
<organism evidence="2 3">
    <name type="scientific">Sporanaerobacter acetigenes DSM 13106</name>
    <dbReference type="NCBI Taxonomy" id="1123281"/>
    <lineage>
        <taxon>Bacteria</taxon>
        <taxon>Bacillati</taxon>
        <taxon>Bacillota</taxon>
        <taxon>Tissierellia</taxon>
        <taxon>Tissierellales</taxon>
        <taxon>Sporanaerobacteraceae</taxon>
        <taxon>Sporanaerobacter</taxon>
    </lineage>
</organism>
<reference evidence="2 3" key="1">
    <citation type="submission" date="2016-11" db="EMBL/GenBank/DDBJ databases">
        <authorList>
            <person name="Jaros S."/>
            <person name="Januszkiewicz K."/>
            <person name="Wedrychowicz H."/>
        </authorList>
    </citation>
    <scope>NUCLEOTIDE SEQUENCE [LARGE SCALE GENOMIC DNA]</scope>
    <source>
        <strain evidence="2 3">DSM 13106</strain>
    </source>
</reference>
<evidence type="ECO:0000313" key="3">
    <source>
        <dbReference type="Proteomes" id="UP000184389"/>
    </source>
</evidence>
<proteinExistence type="predicted"/>
<dbReference type="AlphaFoldDB" id="A0A1M5XXA3"/>
<sequence>MKKFWKRHFRKYSNKKILGIILVLIGILIIAKVIPMSFWLFLIGFVIMIFGIYLIKCG</sequence>
<keyword evidence="1" id="KW-0812">Transmembrane</keyword>